<evidence type="ECO:0000313" key="4">
    <source>
        <dbReference type="Proteomes" id="UP000053455"/>
    </source>
</evidence>
<accession>A0A0H0XT05</accession>
<dbReference type="STRING" id="874156.GCA_001021555_02048"/>
<dbReference type="OrthoDB" id="7774278at2"/>
<protein>
    <recommendedName>
        <fullName evidence="2">Response regulatory domain-containing protein</fullName>
    </recommendedName>
</protein>
<feature type="domain" description="Response regulatory" evidence="2">
    <location>
        <begin position="11"/>
        <end position="122"/>
    </location>
</feature>
<feature type="modified residue" description="4-aspartylphosphate" evidence="1">
    <location>
        <position position="61"/>
    </location>
</feature>
<dbReference type="PATRIC" id="fig|874156.12.peg.1311"/>
<dbReference type="AlphaFoldDB" id="A0A0H0XT05"/>
<dbReference type="Proteomes" id="UP000053455">
    <property type="component" value="Unassembled WGS sequence"/>
</dbReference>
<keyword evidence="4" id="KW-1185">Reference proteome</keyword>
<evidence type="ECO:0000259" key="2">
    <source>
        <dbReference type="PROSITE" id="PS50110"/>
    </source>
</evidence>
<dbReference type="InterPro" id="IPR011006">
    <property type="entry name" value="CheY-like_superfamily"/>
</dbReference>
<name>A0A0H0XT05_9SPHN</name>
<dbReference type="Gene3D" id="3.40.50.2300">
    <property type="match status" value="1"/>
</dbReference>
<comment type="caution">
    <text evidence="3">The sequence shown here is derived from an EMBL/GenBank/DDBJ whole genome shotgun (WGS) entry which is preliminary data.</text>
</comment>
<dbReference type="RefSeq" id="WP_047093224.1">
    <property type="nucleotide sequence ID" value="NZ_LBHU01000002.1"/>
</dbReference>
<evidence type="ECO:0000313" key="3">
    <source>
        <dbReference type="EMBL" id="KLI63410.1"/>
    </source>
</evidence>
<dbReference type="SUPFAM" id="SSF52172">
    <property type="entry name" value="CheY-like"/>
    <property type="match status" value="1"/>
</dbReference>
<keyword evidence="1" id="KW-0597">Phosphoprotein</keyword>
<evidence type="ECO:0000256" key="1">
    <source>
        <dbReference type="PROSITE-ProRule" id="PRU00169"/>
    </source>
</evidence>
<dbReference type="InterPro" id="IPR001789">
    <property type="entry name" value="Sig_transdc_resp-reg_receiver"/>
</dbReference>
<reference evidence="3 4" key="1">
    <citation type="submission" date="2015-04" db="EMBL/GenBank/DDBJ databases">
        <title>The draft genome sequence of Erythrobacter marinus HWDM-33.</title>
        <authorList>
            <person name="Zhuang L."/>
            <person name="Liu Y."/>
            <person name="Shao Z."/>
        </authorList>
    </citation>
    <scope>NUCLEOTIDE SEQUENCE [LARGE SCALE GENOMIC DNA]</scope>
    <source>
        <strain evidence="3 4">HWDM-33</strain>
    </source>
</reference>
<organism evidence="3 4">
    <name type="scientific">Aurantiacibacter marinus</name>
    <dbReference type="NCBI Taxonomy" id="874156"/>
    <lineage>
        <taxon>Bacteria</taxon>
        <taxon>Pseudomonadati</taxon>
        <taxon>Pseudomonadota</taxon>
        <taxon>Alphaproteobacteria</taxon>
        <taxon>Sphingomonadales</taxon>
        <taxon>Erythrobacteraceae</taxon>
        <taxon>Aurantiacibacter</taxon>
    </lineage>
</organism>
<gene>
    <name evidence="3" type="ORF">AAV99_06365</name>
</gene>
<dbReference type="EMBL" id="LBHU01000002">
    <property type="protein sequence ID" value="KLI63410.1"/>
    <property type="molecule type" value="Genomic_DNA"/>
</dbReference>
<dbReference type="GO" id="GO:0000160">
    <property type="term" value="P:phosphorelay signal transduction system"/>
    <property type="evidence" value="ECO:0007669"/>
    <property type="project" value="InterPro"/>
</dbReference>
<proteinExistence type="predicted"/>
<dbReference type="PROSITE" id="PS50110">
    <property type="entry name" value="RESPONSE_REGULATORY"/>
    <property type="match status" value="1"/>
</dbReference>
<sequence>MATQIETRPQSVLVVEDQFIIALDISETVRDLGHEVEGPYANRDHAFIAIDQKMPDVAILDVMTADGEVFPLADALTKAGVPIIFHSGHITPEDIAERYPDAMAASKPCPPADLIDMINKACSRAN</sequence>